<gene>
    <name evidence="10 13" type="primary">lysS</name>
    <name evidence="14" type="ORF">B2G44_01500</name>
    <name evidence="13" type="ORF">OC712_01660</name>
</gene>
<dbReference type="PANTHER" id="PTHR42918:SF15">
    <property type="entry name" value="LYSINE--TRNA LIGASE, CHLOROPLASTIC_MITOCHONDRIAL"/>
    <property type="match status" value="1"/>
</dbReference>
<evidence type="ECO:0000256" key="11">
    <source>
        <dbReference type="RuleBase" id="RU000336"/>
    </source>
</evidence>
<dbReference type="SUPFAM" id="SSF55681">
    <property type="entry name" value="Class II aaRS and biotin synthetases"/>
    <property type="match status" value="1"/>
</dbReference>
<dbReference type="RefSeq" id="WP_078123090.1">
    <property type="nucleotide sequence ID" value="NZ_JAOSJG010000013.1"/>
</dbReference>
<evidence type="ECO:0000256" key="9">
    <source>
        <dbReference type="ARBA" id="ARBA00048573"/>
    </source>
</evidence>
<dbReference type="GO" id="GO:0005524">
    <property type="term" value="F:ATP binding"/>
    <property type="evidence" value="ECO:0007669"/>
    <property type="project" value="UniProtKB-UniRule"/>
</dbReference>
<reference evidence="14 15" key="1">
    <citation type="submission" date="2017-02" db="EMBL/GenBank/DDBJ databases">
        <title>A draft genome of 'Candidatus Phytoplasma aurantifolia' the agent of the witches-broom disease of lime.</title>
        <authorList>
            <person name="Foissac X."/>
            <person name="Carle P."/>
        </authorList>
    </citation>
    <scope>NUCLEOTIDE SEQUENCE [LARGE SCALE GENOMIC DNA]</scope>
    <source>
        <strain evidence="14 15">WBDL</strain>
    </source>
</reference>
<evidence type="ECO:0000313" key="13">
    <source>
        <dbReference type="EMBL" id="MEK0309183.1"/>
    </source>
</evidence>
<proteinExistence type="inferred from homology"/>
<dbReference type="InterPro" id="IPR006195">
    <property type="entry name" value="aa-tRNA-synth_II"/>
</dbReference>
<reference evidence="13 16" key="2">
    <citation type="journal article" date="2023" name="Int. J. Syst. Evol. Microbiol.">
        <title>The observation of taxonomic boundaries for the 16SrII and 16SrXXV phytoplasmas using genome-based delimitation.</title>
        <authorList>
            <person name="Rodrigues Jardim B."/>
            <person name="Tran-Nguyen L.T.T."/>
            <person name="Gambley C."/>
            <person name="Al-Sadi A.M."/>
            <person name="Al-Subhi A.M."/>
            <person name="Foissac X."/>
            <person name="Salar P."/>
            <person name="Cai H."/>
            <person name="Yang J.Y."/>
            <person name="Davis R."/>
            <person name="Jones L."/>
            <person name="Rodoni B."/>
            <person name="Constable F.E."/>
        </authorList>
    </citation>
    <scope>NUCLEOTIDE SEQUENCE [LARGE SCALE GENOMIC DNA]</scope>
    <source>
        <strain evidence="13">BAWM-OMN-P75</strain>
    </source>
</reference>
<dbReference type="PRINTS" id="PR00982">
    <property type="entry name" value="TRNASYNTHLYS"/>
</dbReference>
<dbReference type="CDD" id="cd04322">
    <property type="entry name" value="LysRS_N"/>
    <property type="match status" value="1"/>
</dbReference>
<dbReference type="Pfam" id="PF00152">
    <property type="entry name" value="tRNA-synt_2"/>
    <property type="match status" value="1"/>
</dbReference>
<keyword evidence="7 10" id="KW-0648">Protein biosynthesis</keyword>
<dbReference type="NCBIfam" id="TIGR00499">
    <property type="entry name" value="lysS_bact"/>
    <property type="match status" value="1"/>
</dbReference>
<dbReference type="EMBL" id="MWKN01000045">
    <property type="protein sequence ID" value="OOP58754.1"/>
    <property type="molecule type" value="Genomic_DNA"/>
</dbReference>
<evidence type="ECO:0000256" key="1">
    <source>
        <dbReference type="ARBA" id="ARBA00008226"/>
    </source>
</evidence>
<keyword evidence="6 10" id="KW-0067">ATP-binding</keyword>
<keyword evidence="16" id="KW-1185">Reference proteome</keyword>
<protein>
    <recommendedName>
        <fullName evidence="10">Lysine--tRNA ligase</fullName>
        <ecNumber evidence="10">6.1.1.6</ecNumber>
    </recommendedName>
    <alternativeName>
        <fullName evidence="10">Lysyl-tRNA synthetase</fullName>
        <shortName evidence="10">LysRS</shortName>
    </alternativeName>
</protein>
<dbReference type="InterPro" id="IPR044136">
    <property type="entry name" value="Lys-tRNA-ligase_II_N"/>
</dbReference>
<feature type="binding site" evidence="10">
    <location>
        <position position="404"/>
    </location>
    <ligand>
        <name>Mg(2+)</name>
        <dbReference type="ChEBI" id="CHEBI:18420"/>
        <label>1</label>
    </ligand>
</feature>
<evidence type="ECO:0000256" key="2">
    <source>
        <dbReference type="ARBA" id="ARBA00011738"/>
    </source>
</evidence>
<keyword evidence="8 10" id="KW-0030">Aminoacyl-tRNA synthetase</keyword>
<keyword evidence="5 10" id="KW-0547">Nucleotide-binding</keyword>
<dbReference type="EC" id="6.1.1.6" evidence="10"/>
<dbReference type="InterPro" id="IPR012340">
    <property type="entry name" value="NA-bd_OB-fold"/>
</dbReference>
<keyword evidence="4 10" id="KW-0479">Metal-binding</keyword>
<accession>A0A1S9M0K9</accession>
<evidence type="ECO:0000256" key="3">
    <source>
        <dbReference type="ARBA" id="ARBA00022598"/>
    </source>
</evidence>
<dbReference type="GO" id="GO:0005829">
    <property type="term" value="C:cytosol"/>
    <property type="evidence" value="ECO:0007669"/>
    <property type="project" value="TreeGrafter"/>
</dbReference>
<dbReference type="GO" id="GO:0000049">
    <property type="term" value="F:tRNA binding"/>
    <property type="evidence" value="ECO:0007669"/>
    <property type="project" value="TreeGrafter"/>
</dbReference>
<comment type="subcellular location">
    <subcellularLocation>
        <location evidence="10">Cytoplasm</location>
    </subcellularLocation>
</comment>
<comment type="catalytic activity">
    <reaction evidence="9 10 11">
        <text>tRNA(Lys) + L-lysine + ATP = L-lysyl-tRNA(Lys) + AMP + diphosphate</text>
        <dbReference type="Rhea" id="RHEA:20792"/>
        <dbReference type="Rhea" id="RHEA-COMP:9696"/>
        <dbReference type="Rhea" id="RHEA-COMP:9697"/>
        <dbReference type="ChEBI" id="CHEBI:30616"/>
        <dbReference type="ChEBI" id="CHEBI:32551"/>
        <dbReference type="ChEBI" id="CHEBI:33019"/>
        <dbReference type="ChEBI" id="CHEBI:78442"/>
        <dbReference type="ChEBI" id="CHEBI:78529"/>
        <dbReference type="ChEBI" id="CHEBI:456215"/>
        <dbReference type="EC" id="6.1.1.6"/>
    </reaction>
</comment>
<dbReference type="InterPro" id="IPR018149">
    <property type="entry name" value="Lys-tRNA-synth_II_C"/>
</dbReference>
<feature type="binding site" evidence="10">
    <location>
        <position position="411"/>
    </location>
    <ligand>
        <name>Mg(2+)</name>
        <dbReference type="ChEBI" id="CHEBI:18420"/>
        <label>2</label>
    </ligand>
</feature>
<keyword evidence="10" id="KW-0963">Cytoplasm</keyword>
<dbReference type="OrthoDB" id="9801152at2"/>
<keyword evidence="3 10" id="KW-0436">Ligase</keyword>
<dbReference type="Proteomes" id="UP000189722">
    <property type="component" value="Unassembled WGS sequence"/>
</dbReference>
<dbReference type="Gene3D" id="3.30.930.10">
    <property type="entry name" value="Bira Bifunctional Protein, Domain 2"/>
    <property type="match status" value="1"/>
</dbReference>
<feature type="domain" description="Aminoacyl-transfer RNA synthetases class-II family profile" evidence="12">
    <location>
        <begin position="178"/>
        <end position="488"/>
    </location>
</feature>
<evidence type="ECO:0000256" key="8">
    <source>
        <dbReference type="ARBA" id="ARBA00023146"/>
    </source>
</evidence>
<comment type="caution">
    <text evidence="14">The sequence shown here is derived from an EMBL/GenBank/DDBJ whole genome shotgun (WGS) entry which is preliminary data.</text>
</comment>
<comment type="similarity">
    <text evidence="1 10">Belongs to the class-II aminoacyl-tRNA synthetase family.</text>
</comment>
<feature type="binding site" evidence="10">
    <location>
        <position position="411"/>
    </location>
    <ligand>
        <name>Mg(2+)</name>
        <dbReference type="ChEBI" id="CHEBI:18420"/>
        <label>1</label>
    </ligand>
</feature>
<sequence length="492" mass="57275">MNKEDITEQEAIRRIKLDNLKRNNIEPFCNKFTETNSINSLLLKYKSWTFDQLEREQILVSVAGRIILKRIQGKAGFANIRDFESDIQIYVRRDNITEKEFQIYSWSDLGDIIGVTGVLFKTNKGELTIKIFKLIMLSKSLRPLPDKYKGLQDKEIMRKKRYLDLIVNQRSRKTFVDRSKIIRFLRDFFNNENFLEVETAVLNSCVGGANARPFVTYHNSLSTNFYLRIATEISLKKLIVGGMKAIYEIGKVFRNEGIDASHNPEFTTIEAYLAYADINIMMSLVEKCLKDICYKLLGKLEFNYQGNLIKFDHFYKYDMIEIIKQKTNIDFNENISLLSCQELARKHNISLEDFYKKGHIIVAFFEKFVEPDLIQPTFIFNYPIEVSPLAQVNPQNPQLTERFELFVAGKELVNAFSELNDPIEQRKRFEEQILQKTLGNDEAHELDEDFIEALEYGMPPTGGLGIGIDRLIMLLTDNSNIRDVILFPHLKK</sequence>
<name>A0A1S9M0K9_9MOLU</name>
<organism evidence="14 15">
    <name type="scientific">Candidatus Phytoplasma citri</name>
    <dbReference type="NCBI Taxonomy" id="180978"/>
    <lineage>
        <taxon>Bacteria</taxon>
        <taxon>Bacillati</taxon>
        <taxon>Mycoplasmatota</taxon>
        <taxon>Mollicutes</taxon>
        <taxon>Acholeplasmatales</taxon>
        <taxon>Acholeplasmataceae</taxon>
        <taxon>Candidatus Phytoplasma</taxon>
        <taxon>16SrII (Peanut WB group)</taxon>
    </lineage>
</organism>
<evidence type="ECO:0000256" key="4">
    <source>
        <dbReference type="ARBA" id="ARBA00022723"/>
    </source>
</evidence>
<evidence type="ECO:0000256" key="5">
    <source>
        <dbReference type="ARBA" id="ARBA00022741"/>
    </source>
</evidence>
<dbReference type="GO" id="GO:0006430">
    <property type="term" value="P:lysyl-tRNA aminoacylation"/>
    <property type="evidence" value="ECO:0007669"/>
    <property type="project" value="UniProtKB-UniRule"/>
</dbReference>
<evidence type="ECO:0000313" key="14">
    <source>
        <dbReference type="EMBL" id="OOP58754.1"/>
    </source>
</evidence>
<dbReference type="FunFam" id="2.40.50.140:FF:000024">
    <property type="entry name" value="Lysine--tRNA ligase"/>
    <property type="match status" value="1"/>
</dbReference>
<dbReference type="InterPro" id="IPR002313">
    <property type="entry name" value="Lys-tRNA-ligase_II"/>
</dbReference>
<dbReference type="STRING" id="180978.B2G44_01500"/>
<dbReference type="NCBIfam" id="NF001756">
    <property type="entry name" value="PRK00484.1"/>
    <property type="match status" value="1"/>
</dbReference>
<dbReference type="InterPro" id="IPR004365">
    <property type="entry name" value="NA-bd_OB_tRNA"/>
</dbReference>
<evidence type="ECO:0000313" key="15">
    <source>
        <dbReference type="Proteomes" id="UP000189722"/>
    </source>
</evidence>
<dbReference type="InterPro" id="IPR045864">
    <property type="entry name" value="aa-tRNA-synth_II/BPL/LPL"/>
</dbReference>
<dbReference type="HAMAP" id="MF_00252">
    <property type="entry name" value="Lys_tRNA_synth_class2"/>
    <property type="match status" value="1"/>
</dbReference>
<dbReference type="GO" id="GO:0004824">
    <property type="term" value="F:lysine-tRNA ligase activity"/>
    <property type="evidence" value="ECO:0007669"/>
    <property type="project" value="UniProtKB-UniRule"/>
</dbReference>
<dbReference type="AlphaFoldDB" id="A0A1S9M0K9"/>
<dbReference type="SUPFAM" id="SSF50249">
    <property type="entry name" value="Nucleic acid-binding proteins"/>
    <property type="match status" value="1"/>
</dbReference>
<dbReference type="InterPro" id="IPR004364">
    <property type="entry name" value="Aa-tRNA-synt_II"/>
</dbReference>
<evidence type="ECO:0000313" key="16">
    <source>
        <dbReference type="Proteomes" id="UP001383392"/>
    </source>
</evidence>
<dbReference type="PANTHER" id="PTHR42918">
    <property type="entry name" value="LYSYL-TRNA SYNTHETASE"/>
    <property type="match status" value="1"/>
</dbReference>
<dbReference type="Gene3D" id="2.40.50.140">
    <property type="entry name" value="Nucleic acid-binding proteins"/>
    <property type="match status" value="1"/>
</dbReference>
<dbReference type="Proteomes" id="UP001383392">
    <property type="component" value="Unassembled WGS sequence"/>
</dbReference>
<keyword evidence="10 11" id="KW-0460">Magnesium</keyword>
<comment type="cofactor">
    <cofactor evidence="10 11">
        <name>Mg(2+)</name>
        <dbReference type="ChEBI" id="CHEBI:18420"/>
    </cofactor>
    <text evidence="10 11">Binds 3 Mg(2+) ions per subunit.</text>
</comment>
<dbReference type="PROSITE" id="PS50862">
    <property type="entry name" value="AA_TRNA_LIGASE_II"/>
    <property type="match status" value="1"/>
</dbReference>
<evidence type="ECO:0000256" key="7">
    <source>
        <dbReference type="ARBA" id="ARBA00022917"/>
    </source>
</evidence>
<dbReference type="CDD" id="cd00775">
    <property type="entry name" value="LysRS_core"/>
    <property type="match status" value="1"/>
</dbReference>
<evidence type="ECO:0000256" key="6">
    <source>
        <dbReference type="ARBA" id="ARBA00022840"/>
    </source>
</evidence>
<dbReference type="GO" id="GO:0000287">
    <property type="term" value="F:magnesium ion binding"/>
    <property type="evidence" value="ECO:0007669"/>
    <property type="project" value="UniProtKB-UniRule"/>
</dbReference>
<dbReference type="Pfam" id="PF01336">
    <property type="entry name" value="tRNA_anti-codon"/>
    <property type="match status" value="1"/>
</dbReference>
<comment type="subunit">
    <text evidence="2 10">Homodimer.</text>
</comment>
<evidence type="ECO:0000259" key="12">
    <source>
        <dbReference type="PROSITE" id="PS50862"/>
    </source>
</evidence>
<dbReference type="EMBL" id="JAOSJG010000013">
    <property type="protein sequence ID" value="MEK0309183.1"/>
    <property type="molecule type" value="Genomic_DNA"/>
</dbReference>
<evidence type="ECO:0000256" key="10">
    <source>
        <dbReference type="HAMAP-Rule" id="MF_00252"/>
    </source>
</evidence>